<dbReference type="Pfam" id="PF12281">
    <property type="entry name" value="NTP_transf_8"/>
    <property type="match status" value="1"/>
</dbReference>
<dbReference type="OrthoDB" id="5953769at2"/>
<evidence type="ECO:0000259" key="1">
    <source>
        <dbReference type="Pfam" id="PF12281"/>
    </source>
</evidence>
<dbReference type="AlphaFoldDB" id="A0A0N1JT91"/>
<protein>
    <recommendedName>
        <fullName evidence="1">Nucleotidyltransferase-like domain-containing protein</fullName>
    </recommendedName>
</protein>
<dbReference type="STRING" id="857265.WG78_03515"/>
<evidence type="ECO:0000313" key="3">
    <source>
        <dbReference type="Proteomes" id="UP000037939"/>
    </source>
</evidence>
<dbReference type="Proteomes" id="UP000037939">
    <property type="component" value="Unassembled WGS sequence"/>
</dbReference>
<evidence type="ECO:0000313" key="2">
    <source>
        <dbReference type="EMBL" id="KPC54608.1"/>
    </source>
</evidence>
<sequence>MKSKYFQNVKDSHLRHIIDSQQTFDSLLDAERALHSYKGSMLWRDVGPYTYLIKRDTKGGQTSLGKKNEETLAIYEAFQRNKAEAKASVNDLTQALNERQRINKALGIGRAPQILVDVLNRIREARLDDHILIVGTNAMYAYEAQAGVRFDDSTLATTDVDLLWDSRKRLSVWHAEDIGEDGLLGILKKADKSFALMEDQRYTARNASGYMVDLIKRKRQWLELDEAEEQQIIKSDHDFRAAKIEGLTWLLSSPRFREMIISEKGELAYMDTIDPRAFAIHKHWLASRPGRDPRKARRDKMQSLAVRSLVEHWLPHLPFSGMHAIPESLRAAFAEG</sequence>
<dbReference type="EMBL" id="LAQT01000002">
    <property type="protein sequence ID" value="KPC54608.1"/>
    <property type="molecule type" value="Genomic_DNA"/>
</dbReference>
<feature type="domain" description="Nucleotidyltransferase-like" evidence="1">
    <location>
        <begin position="115"/>
        <end position="319"/>
    </location>
</feature>
<accession>A0A0N1JT91</accession>
<dbReference type="InterPro" id="IPR058575">
    <property type="entry name" value="NTP_transf_8_dom"/>
</dbReference>
<name>A0A0N1JT91_9NEIS</name>
<reference evidence="2 3" key="1">
    <citation type="submission" date="2015-07" db="EMBL/GenBank/DDBJ databases">
        <title>Draft genome sequence of the Amantichitinum ursilacus IGB-41, a new chitin-degrading bacterium.</title>
        <authorList>
            <person name="Kirstahler P."/>
            <person name="Guenther M."/>
            <person name="Grumaz C."/>
            <person name="Rupp S."/>
            <person name="Zibek S."/>
            <person name="Sohn K."/>
        </authorList>
    </citation>
    <scope>NUCLEOTIDE SEQUENCE [LARGE SCALE GENOMIC DNA]</scope>
    <source>
        <strain evidence="2 3">IGB-41</strain>
    </source>
</reference>
<gene>
    <name evidence="2" type="ORF">WG78_03515</name>
</gene>
<keyword evidence="3" id="KW-1185">Reference proteome</keyword>
<comment type="caution">
    <text evidence="2">The sequence shown here is derived from an EMBL/GenBank/DDBJ whole genome shotgun (WGS) entry which is preliminary data.</text>
</comment>
<proteinExistence type="predicted"/>
<organism evidence="2 3">
    <name type="scientific">Amantichitinum ursilacus</name>
    <dbReference type="NCBI Taxonomy" id="857265"/>
    <lineage>
        <taxon>Bacteria</taxon>
        <taxon>Pseudomonadati</taxon>
        <taxon>Pseudomonadota</taxon>
        <taxon>Betaproteobacteria</taxon>
        <taxon>Neisseriales</taxon>
        <taxon>Chitinibacteraceae</taxon>
        <taxon>Amantichitinum</taxon>
    </lineage>
</organism>
<dbReference type="RefSeq" id="WP_053936393.1">
    <property type="nucleotide sequence ID" value="NZ_LAQT01000002.1"/>
</dbReference>